<protein>
    <submittedName>
        <fullName evidence="1">Uncharacterized protein</fullName>
    </submittedName>
</protein>
<proteinExistence type="predicted"/>
<reference evidence="1 2" key="1">
    <citation type="submission" date="2015-08" db="EMBL/GenBank/DDBJ databases">
        <authorList>
            <person name="Babu N.S."/>
            <person name="Beckwith C.J."/>
            <person name="Beseler K.G."/>
            <person name="Brison A."/>
            <person name="Carone J.V."/>
            <person name="Caskin T.P."/>
            <person name="Diamond M."/>
            <person name="Durham M.E."/>
            <person name="Foxe J.M."/>
            <person name="Go M."/>
            <person name="Henderson B.A."/>
            <person name="Jones I.B."/>
            <person name="McGettigan J.A."/>
            <person name="Micheletti S.J."/>
            <person name="Nasrallah M.E."/>
            <person name="Ortiz D."/>
            <person name="Piller C.R."/>
            <person name="Privatt S.R."/>
            <person name="Schneider S.L."/>
            <person name="Sharp S."/>
            <person name="Smith T.C."/>
            <person name="Stanton J.D."/>
            <person name="Ullery H.E."/>
            <person name="Wilson R.J."/>
            <person name="Serrano M.G."/>
            <person name="Buck G."/>
            <person name="Lee V."/>
            <person name="Wang Y."/>
            <person name="Carvalho R."/>
            <person name="Voegtly L."/>
            <person name="Shi R."/>
            <person name="Duckworth R."/>
            <person name="Johnson A."/>
            <person name="Loviza R."/>
            <person name="Walstead R."/>
            <person name="Shah Z."/>
            <person name="Kiflezghi M."/>
            <person name="Wade K."/>
            <person name="Ball S.L."/>
            <person name="Bradley K.W."/>
            <person name="Asai D.J."/>
            <person name="Bowman C.A."/>
            <person name="Russell D.A."/>
            <person name="Pope W.H."/>
            <person name="Jacobs-Sera D."/>
            <person name="Hendrix R.W."/>
            <person name="Hatfull G.F."/>
        </authorList>
    </citation>
    <scope>NUCLEOTIDE SEQUENCE [LARGE SCALE GENOMIC DNA]</scope>
    <source>
        <strain evidence="1 2">PUDD_83A45</strain>
    </source>
</reference>
<dbReference type="InterPro" id="IPR011050">
    <property type="entry name" value="Pectin_lyase_fold/virulence"/>
</dbReference>
<organism evidence="1 2">
    <name type="scientific">Corynebacterium riegelii</name>
    <dbReference type="NCBI Taxonomy" id="156976"/>
    <lineage>
        <taxon>Bacteria</taxon>
        <taxon>Bacillati</taxon>
        <taxon>Actinomycetota</taxon>
        <taxon>Actinomycetes</taxon>
        <taxon>Mycobacteriales</taxon>
        <taxon>Corynebacteriaceae</taxon>
        <taxon>Corynebacterium</taxon>
    </lineage>
</organism>
<dbReference type="AlphaFoldDB" id="A0A0K1R9M4"/>
<sequence>MSDNSPRVVDPSVDLQMALAALGPGEGLWLSPGDYFLRRSLTLSGQYLQGPGADKARINGPITLRDGALLKDVTLAGPQDTYVVSVVEGTAVMQDCAVEFPDGHERAAVSVEDAKLQMVSCTIADNDSAATVVCDRGTVELVACSVGYVGGFEGAQVLVAGSRIGGVKLADNAHMRLDASSLLAPPVEDLALHLQAGSSLVAPVLRVDAQAPTFKISASTLLAPTIDSVNGEQITLEVDAQSEVDADRSVCVFTELDQDRERGEILWRAQDGDNFDEVIAPRLFDGAVIRLEAGRYTLSHAPLATNVAFSGPDQDKGECLLWLHGVKVENGQRLMFSDLTLLQDDDAMLLGIGGGAEVRLQDVVVVPAHRLSEYVPIAVVGATLELDHCVVEATPARAELNMRLSSGARLRSRNSFLGWVRMDDAEATFDQDRVYYLALNNSNASGTLVGIENAASFRTIVAENSKCELTELVTHGAAMECFVEDSVLSVKTSRTSEGERVRVVTKGNATVHFPGAELPGMKREGDAVGVDKQDVPSADMVVMSLAARGYLFDEEALRAAVAASGSDAAKIERMLVDAIAMRLFRTHGGNLSQATAEERMTITAEDLKTLNK</sequence>
<evidence type="ECO:0000313" key="2">
    <source>
        <dbReference type="Proteomes" id="UP000060016"/>
    </source>
</evidence>
<dbReference type="EMBL" id="CP012342">
    <property type="protein sequence ID" value="AKV57891.1"/>
    <property type="molecule type" value="Genomic_DNA"/>
</dbReference>
<dbReference type="PATRIC" id="fig|156976.3.peg.82"/>
<evidence type="ECO:0000313" key="1">
    <source>
        <dbReference type="EMBL" id="AKV57891.1"/>
    </source>
</evidence>
<dbReference type="KEGG" id="crie:AK829_00450"/>
<keyword evidence="2" id="KW-1185">Reference proteome</keyword>
<dbReference type="RefSeq" id="WP_052203296.1">
    <property type="nucleotide sequence ID" value="NZ_CP012342.1"/>
</dbReference>
<dbReference type="Proteomes" id="UP000060016">
    <property type="component" value="Chromosome"/>
</dbReference>
<dbReference type="STRING" id="156976.AK829_00450"/>
<name>A0A0K1R9M4_9CORY</name>
<gene>
    <name evidence="1" type="ORF">AK829_00450</name>
</gene>
<dbReference type="SUPFAM" id="SSF51126">
    <property type="entry name" value="Pectin lyase-like"/>
    <property type="match status" value="1"/>
</dbReference>
<accession>A0A0K1R9M4</accession>